<dbReference type="Proteomes" id="UP000598174">
    <property type="component" value="Unassembled WGS sequence"/>
</dbReference>
<dbReference type="EMBL" id="BOMM01000049">
    <property type="protein sequence ID" value="GIE13615.1"/>
    <property type="molecule type" value="Genomic_DNA"/>
</dbReference>
<feature type="region of interest" description="Disordered" evidence="1">
    <location>
        <begin position="86"/>
        <end position="112"/>
    </location>
</feature>
<accession>A0A919J321</accession>
<gene>
    <name evidence="2" type="ORF">Afe05nite_54550</name>
</gene>
<dbReference type="RefSeq" id="WP_203820038.1">
    <property type="nucleotide sequence ID" value="NZ_BAAABP010000027.1"/>
</dbReference>
<keyword evidence="3" id="KW-1185">Reference proteome</keyword>
<comment type="caution">
    <text evidence="2">The sequence shown here is derived from an EMBL/GenBank/DDBJ whole genome shotgun (WGS) entry which is preliminary data.</text>
</comment>
<evidence type="ECO:0000313" key="2">
    <source>
        <dbReference type="EMBL" id="GIE13615.1"/>
    </source>
</evidence>
<name>A0A919J321_9ACTN</name>
<reference evidence="2" key="1">
    <citation type="submission" date="2021-01" db="EMBL/GenBank/DDBJ databases">
        <title>Whole genome shotgun sequence of Actinoplanes ferrugineus NBRC 15555.</title>
        <authorList>
            <person name="Komaki H."/>
            <person name="Tamura T."/>
        </authorList>
    </citation>
    <scope>NUCLEOTIDE SEQUENCE</scope>
    <source>
        <strain evidence="2">NBRC 15555</strain>
    </source>
</reference>
<organism evidence="2 3">
    <name type="scientific">Paractinoplanes ferrugineus</name>
    <dbReference type="NCBI Taxonomy" id="113564"/>
    <lineage>
        <taxon>Bacteria</taxon>
        <taxon>Bacillati</taxon>
        <taxon>Actinomycetota</taxon>
        <taxon>Actinomycetes</taxon>
        <taxon>Micromonosporales</taxon>
        <taxon>Micromonosporaceae</taxon>
        <taxon>Paractinoplanes</taxon>
    </lineage>
</organism>
<sequence length="240" mass="25016">MPDDRDLRSALHSEAERHLPDRDAMLDRINKRRNSAPNRLRSLFRPVAPGPRRVLTAARPVAAAVAVAGLLVAGITGINLAGRTPAPDPQVAASPDPAAITAAPTKPPPKSPTAPGAFLTAIGSPNSHSIPNWTQSDLVLTTTGTITALDVTVRIAKTADVNSTGRWTSVPESMMTITVSSSGKALVYRFTLNAGATLAPGHYTFAAQYNHATHRSVAADSYDATATAGTTVHLKGGYTG</sequence>
<evidence type="ECO:0000256" key="1">
    <source>
        <dbReference type="SAM" id="MobiDB-lite"/>
    </source>
</evidence>
<evidence type="ECO:0000313" key="3">
    <source>
        <dbReference type="Proteomes" id="UP000598174"/>
    </source>
</evidence>
<protein>
    <submittedName>
        <fullName evidence="2">Uncharacterized protein</fullName>
    </submittedName>
</protein>
<proteinExistence type="predicted"/>
<feature type="compositionally biased region" description="Low complexity" evidence="1">
    <location>
        <begin position="92"/>
        <end position="104"/>
    </location>
</feature>
<dbReference type="AlphaFoldDB" id="A0A919J321"/>